<dbReference type="HOGENOM" id="CLU_379930_0_0_1"/>
<dbReference type="AlphaFoldDB" id="W7HY11"/>
<dbReference type="EMBL" id="KI966432">
    <property type="protein sequence ID" value="EWC45017.1"/>
    <property type="molecule type" value="Genomic_DNA"/>
</dbReference>
<gene>
    <name evidence="2" type="ORF">DRE_06297</name>
</gene>
<evidence type="ECO:0000313" key="3">
    <source>
        <dbReference type="Proteomes" id="UP000024837"/>
    </source>
</evidence>
<feature type="region of interest" description="Disordered" evidence="1">
    <location>
        <begin position="1"/>
        <end position="75"/>
    </location>
</feature>
<dbReference type="Proteomes" id="UP000024837">
    <property type="component" value="Unassembled WGS sequence"/>
</dbReference>
<protein>
    <submittedName>
        <fullName evidence="2">Uncharacterized protein</fullName>
    </submittedName>
</protein>
<feature type="compositionally biased region" description="Basic and acidic residues" evidence="1">
    <location>
        <begin position="43"/>
        <end position="53"/>
    </location>
</feature>
<reference evidence="2 3" key="1">
    <citation type="submission" date="2013-05" db="EMBL/GenBank/DDBJ databases">
        <title>Drechslerella stenobrocha genome reveals carnivorous origination and mechanical trapping mechanism of predatory fungi.</title>
        <authorList>
            <person name="Liu X."/>
            <person name="Zhang W."/>
            <person name="Liu K."/>
        </authorList>
    </citation>
    <scope>NUCLEOTIDE SEQUENCE [LARGE SCALE GENOMIC DNA]</scope>
    <source>
        <strain evidence="2 3">248</strain>
    </source>
</reference>
<evidence type="ECO:0000313" key="2">
    <source>
        <dbReference type="EMBL" id="EWC45017.1"/>
    </source>
</evidence>
<sequence>MAGRDPRIRGTCIVPDSNLGTSPHRPTSSTSRRAVKSHPSTPSKKEYLPDRPVTEASRPTLTSPPRSAAGLRAGSGLDKATTVTVNILRSDPLQASLRNQKVSAVDPGHLGRTGFNENHQAVFKHSANRTHITDQNTPPPRDLSATANISNKVLGTNENAGFPKKVWGAPGKGKEVKPKAPSKLPSGPSDPILYSSDEDKRECEDEEEAKGGFYLQSPHRSPQAERLDRSWDYLDPEAGFPLSILSSNSGTGDLQTEGNNMAYLYENTNNNPDQPSLAAGIKTAQLCADYDSEQDSIKTEDYQLAIIASPPKPLAFFSEIAVQQTYKALNFDFQRFFNPILEVADVYLPRTAYYDKIALESPESWFSAPTIGKQYMIRRVKKLSPSGWSDVWIDPNHFIADFCFNLQCNEDDIEHVWVGYGIDIFKFIQTQWALRSTPYSFKPGAIDITSGPHKEGCNMYLLTCLLLQNGQFEIRYYPPQVLIAMSVSAAKVTEDTPWLEWDSWETRFQGRIPDPDDLAASDDGRICVIITGSYNLKIGKTKTRLHESLTTRLYVTVPRPQEDRVKIETDRPSYPTNPQSFLWSSHALGFEKTHSDCSIQKATIETGLLGSYNGNFVARVPQGLRSLGPARWDELLIERRKRERQTQQGSGEGSTRFMEDRVLHDDKVESDNHLDDMRRRYETQLNEAVALVWLNTTYRESLQERLWDESHDECGFPCIIDPALTGKAE</sequence>
<feature type="region of interest" description="Disordered" evidence="1">
    <location>
        <begin position="641"/>
        <end position="664"/>
    </location>
</feature>
<evidence type="ECO:0000256" key="1">
    <source>
        <dbReference type="SAM" id="MobiDB-lite"/>
    </source>
</evidence>
<feature type="region of interest" description="Disordered" evidence="1">
    <location>
        <begin position="155"/>
        <end position="222"/>
    </location>
</feature>
<proteinExistence type="predicted"/>
<feature type="compositionally biased region" description="Low complexity" evidence="1">
    <location>
        <begin position="21"/>
        <end position="32"/>
    </location>
</feature>
<keyword evidence="3" id="KW-1185">Reference proteome</keyword>
<dbReference type="OrthoDB" id="5314324at2759"/>
<organism evidence="2 3">
    <name type="scientific">Drechslerella stenobrocha 248</name>
    <dbReference type="NCBI Taxonomy" id="1043628"/>
    <lineage>
        <taxon>Eukaryota</taxon>
        <taxon>Fungi</taxon>
        <taxon>Dikarya</taxon>
        <taxon>Ascomycota</taxon>
        <taxon>Pezizomycotina</taxon>
        <taxon>Orbiliomycetes</taxon>
        <taxon>Orbiliales</taxon>
        <taxon>Orbiliaceae</taxon>
        <taxon>Drechslerella</taxon>
    </lineage>
</organism>
<accession>W7HY11</accession>
<name>W7HY11_9PEZI</name>